<evidence type="ECO:0000313" key="1">
    <source>
        <dbReference type="EMBL" id="RZC72831.1"/>
    </source>
</evidence>
<dbReference type="EMBL" id="CM010722">
    <property type="protein sequence ID" value="RZC72831.1"/>
    <property type="molecule type" value="Genomic_DNA"/>
</dbReference>
<dbReference type="Proteomes" id="UP000316621">
    <property type="component" value="Chromosome 8"/>
</dbReference>
<protein>
    <submittedName>
        <fullName evidence="1">Uncharacterized protein</fullName>
    </submittedName>
</protein>
<reference evidence="1 2" key="1">
    <citation type="journal article" date="2018" name="Science">
        <title>The opium poppy genome and morphinan production.</title>
        <authorList>
            <person name="Guo L."/>
            <person name="Winzer T."/>
            <person name="Yang X."/>
            <person name="Li Y."/>
            <person name="Ning Z."/>
            <person name="He Z."/>
            <person name="Teodor R."/>
            <person name="Lu Y."/>
            <person name="Bowser T.A."/>
            <person name="Graham I.A."/>
            <person name="Ye K."/>
        </authorList>
    </citation>
    <scope>NUCLEOTIDE SEQUENCE [LARGE SCALE GENOMIC DNA]</scope>
    <source>
        <strain evidence="2">cv. HN1</strain>
        <tissue evidence="1">Leaves</tissue>
    </source>
</reference>
<keyword evidence="2" id="KW-1185">Reference proteome</keyword>
<dbReference type="Gramene" id="RZC72831">
    <property type="protein sequence ID" value="RZC72831"/>
    <property type="gene ID" value="C5167_048309"/>
</dbReference>
<gene>
    <name evidence="1" type="ORF">C5167_048309</name>
</gene>
<accession>A0A4Y7KKX6</accession>
<sequence length="59" mass="7190">MYWSMWFDGWAFILQREKVRAEFLDQLTWDIPGIFCLHGPVECLESAFTWSRMARLCDW</sequence>
<evidence type="ECO:0000313" key="2">
    <source>
        <dbReference type="Proteomes" id="UP000316621"/>
    </source>
</evidence>
<name>A0A4Y7KKX6_PAPSO</name>
<organism evidence="1 2">
    <name type="scientific">Papaver somniferum</name>
    <name type="common">Opium poppy</name>
    <dbReference type="NCBI Taxonomy" id="3469"/>
    <lineage>
        <taxon>Eukaryota</taxon>
        <taxon>Viridiplantae</taxon>
        <taxon>Streptophyta</taxon>
        <taxon>Embryophyta</taxon>
        <taxon>Tracheophyta</taxon>
        <taxon>Spermatophyta</taxon>
        <taxon>Magnoliopsida</taxon>
        <taxon>Ranunculales</taxon>
        <taxon>Papaveraceae</taxon>
        <taxon>Papaveroideae</taxon>
        <taxon>Papaver</taxon>
    </lineage>
</organism>
<proteinExistence type="predicted"/>
<dbReference type="AlphaFoldDB" id="A0A4Y7KKX6"/>